<dbReference type="PROSITE" id="PS51635">
    <property type="entry name" value="PNPLA"/>
    <property type="match status" value="1"/>
</dbReference>
<feature type="short sequence motif" description="GXSXG" evidence="4">
    <location>
        <begin position="63"/>
        <end position="67"/>
    </location>
</feature>
<evidence type="ECO:0000313" key="7">
    <source>
        <dbReference type="EMBL" id="MBC5834918.1"/>
    </source>
</evidence>
<dbReference type="Pfam" id="PF01734">
    <property type="entry name" value="Patatin"/>
    <property type="match status" value="1"/>
</dbReference>
<dbReference type="InterPro" id="IPR043864">
    <property type="entry name" value="Omp85-like_dom"/>
</dbReference>
<evidence type="ECO:0000256" key="4">
    <source>
        <dbReference type="PROSITE-ProRule" id="PRU01161"/>
    </source>
</evidence>
<evidence type="ECO:0000256" key="1">
    <source>
        <dbReference type="ARBA" id="ARBA00022801"/>
    </source>
</evidence>
<gene>
    <name evidence="7" type="ORF">H8R27_08465</name>
</gene>
<dbReference type="Pfam" id="PF19143">
    <property type="entry name" value="Omp85_2"/>
    <property type="match status" value="1"/>
</dbReference>
<feature type="domain" description="PNPLA" evidence="6">
    <location>
        <begin position="32"/>
        <end position="222"/>
    </location>
</feature>
<dbReference type="InterPro" id="IPR050301">
    <property type="entry name" value="NTE"/>
</dbReference>
<dbReference type="Gene3D" id="2.40.160.50">
    <property type="entry name" value="membrane protein fhac: a member of the omp85/tpsb transporter family"/>
    <property type="match status" value="1"/>
</dbReference>
<keyword evidence="8" id="KW-1185">Reference proteome</keyword>
<feature type="active site" description="Proton acceptor" evidence="4">
    <location>
        <position position="209"/>
    </location>
</feature>
<name>A0ABR7IYY2_9FLAO</name>
<dbReference type="SUPFAM" id="SSF52151">
    <property type="entry name" value="FabD/lysophospholipase-like"/>
    <property type="match status" value="1"/>
</dbReference>
<dbReference type="Gene3D" id="3.40.1090.10">
    <property type="entry name" value="Cytosolic phospholipase A2 catalytic domain"/>
    <property type="match status" value="2"/>
</dbReference>
<evidence type="ECO:0000256" key="3">
    <source>
        <dbReference type="ARBA" id="ARBA00023098"/>
    </source>
</evidence>
<feature type="active site" description="Nucleophile" evidence="4">
    <location>
        <position position="65"/>
    </location>
</feature>
<organism evidence="7 8">
    <name type="scientific">Flavobacterium bernardetii</name>
    <dbReference type="NCBI Taxonomy" id="2813823"/>
    <lineage>
        <taxon>Bacteria</taxon>
        <taxon>Pseudomonadati</taxon>
        <taxon>Bacteroidota</taxon>
        <taxon>Flavobacteriia</taxon>
        <taxon>Flavobacteriales</taxon>
        <taxon>Flavobacteriaceae</taxon>
        <taxon>Flavobacterium</taxon>
    </lineage>
</organism>
<feature type="signal peptide" evidence="5">
    <location>
        <begin position="1"/>
        <end position="21"/>
    </location>
</feature>
<keyword evidence="3 4" id="KW-0443">Lipid metabolism</keyword>
<accession>A0ABR7IYY2</accession>
<feature type="short sequence motif" description="GXGXXG" evidence="4">
    <location>
        <begin position="36"/>
        <end position="41"/>
    </location>
</feature>
<dbReference type="PANTHER" id="PTHR14226:SF29">
    <property type="entry name" value="NEUROPATHY TARGET ESTERASE SWS"/>
    <property type="match status" value="1"/>
</dbReference>
<dbReference type="CDD" id="cd07205">
    <property type="entry name" value="Pat_PNPLA6_PNPLA7_NTE1_like"/>
    <property type="match status" value="1"/>
</dbReference>
<dbReference type="EMBL" id="JACRUN010000004">
    <property type="protein sequence ID" value="MBC5834918.1"/>
    <property type="molecule type" value="Genomic_DNA"/>
</dbReference>
<protein>
    <submittedName>
        <fullName evidence="7">Patatin-like phospholipase family protein</fullName>
    </submittedName>
</protein>
<keyword evidence="5" id="KW-0732">Signal</keyword>
<sequence>MFSCIFLFTFAFCVLPLNSNAQETSKKPKIGLVLSGGGAKGLAHIGVLKVIDSLGIKIDYIGGTSMGAIIGGMYASGYTGKQLDSIFKTLTIDDLVQDNIPRKSKILINKRNDDIYALVLPFKNLKLETPNALSKGLYNFNFLSKISYHVRNIRDFKKLPIPFFCMATDIETGQEVVLDKGIFPQALVASSSIPTIFYPIEIEGRLLVDGGVTNNYPIEKLRELGVDFVIGVDVQEELKNRKDLQGITTIFGQISNFNTQGQMESKRKLTDIYIKPDIKGFNVLSFENGKKIIENGENEARKFLTELTVFQNSDYKKPELAPVKDSIYIGNIGFTELKNYTRAYVLGKLRFKPNTKISFEDFQNGIQNLNNTQNFSSVKYQFNEKDVFISLRENRVNTFLKFALHYDELYKSGALINITHKKLLSKNDMVSLDLILGDNFRYDFNYLIDNGYYFSFGVSSSLNKFNKNVNNSFGIQNYLNNTFEKINLDYSSLNNKAFLQTVFLRKFNLGGGLELQHLNLKSENLPNANKTIENSNYLSFFGFLNHDTFNNKFFPKKGWYFKSNFNYYFHSSDYTNKFSKFSIAKADMGIAFEPLKKLSVIIQNEGGFKVGYSSLPYFDFVLGGNGFKDTNNIRSFYGYDFLNLSGNSYVKATGTVDYEFYRKNHINLTYNASIVGNFIFNSTKTWLNKPSFTGFGLGYGLDTLIGPFEIKYTWSPETHFSAFWFNLGFVF</sequence>
<keyword evidence="2 4" id="KW-0442">Lipid degradation</keyword>
<dbReference type="Proteomes" id="UP000605990">
    <property type="component" value="Unassembled WGS sequence"/>
</dbReference>
<dbReference type="InterPro" id="IPR016035">
    <property type="entry name" value="Acyl_Trfase/lysoPLipase"/>
</dbReference>
<keyword evidence="1 4" id="KW-0378">Hydrolase</keyword>
<evidence type="ECO:0000256" key="5">
    <source>
        <dbReference type="SAM" id="SignalP"/>
    </source>
</evidence>
<evidence type="ECO:0000256" key="2">
    <source>
        <dbReference type="ARBA" id="ARBA00022963"/>
    </source>
</evidence>
<comment type="caution">
    <text evidence="7">The sequence shown here is derived from an EMBL/GenBank/DDBJ whole genome shotgun (WGS) entry which is preliminary data.</text>
</comment>
<dbReference type="InterPro" id="IPR002641">
    <property type="entry name" value="PNPLA_dom"/>
</dbReference>
<feature type="chain" id="PRO_5046894721" evidence="5">
    <location>
        <begin position="22"/>
        <end position="731"/>
    </location>
</feature>
<dbReference type="PANTHER" id="PTHR14226">
    <property type="entry name" value="NEUROPATHY TARGET ESTERASE/SWISS CHEESE D.MELANOGASTER"/>
    <property type="match status" value="1"/>
</dbReference>
<dbReference type="Gene3D" id="3.10.20.310">
    <property type="entry name" value="membrane protein fhac"/>
    <property type="match status" value="1"/>
</dbReference>
<proteinExistence type="predicted"/>
<evidence type="ECO:0000259" key="6">
    <source>
        <dbReference type="PROSITE" id="PS51635"/>
    </source>
</evidence>
<feature type="short sequence motif" description="DGA/G" evidence="4">
    <location>
        <begin position="209"/>
        <end position="211"/>
    </location>
</feature>
<reference evidence="7 8" key="1">
    <citation type="submission" date="2020-08" db="EMBL/GenBank/DDBJ databases">
        <title>Description of novel Flavobacterium F-408 isolate.</title>
        <authorList>
            <person name="Saticioglu I.B."/>
            <person name="Duman M."/>
            <person name="Altun S."/>
        </authorList>
    </citation>
    <scope>NUCLEOTIDE SEQUENCE [LARGE SCALE GENOMIC DNA]</scope>
    <source>
        <strain evidence="7 8">F-408</strain>
    </source>
</reference>
<evidence type="ECO:0000313" key="8">
    <source>
        <dbReference type="Proteomes" id="UP000605990"/>
    </source>
</evidence>